<feature type="compositionally biased region" description="Basic and acidic residues" evidence="1">
    <location>
        <begin position="69"/>
        <end position="78"/>
    </location>
</feature>
<dbReference type="Proteomes" id="UP000288859">
    <property type="component" value="Unassembled WGS sequence"/>
</dbReference>
<evidence type="ECO:0000313" key="3">
    <source>
        <dbReference type="Proteomes" id="UP000288859"/>
    </source>
</evidence>
<accession>A0A438NEQ3</accession>
<name>A0A438NEQ3_EXOME</name>
<evidence type="ECO:0000313" key="2">
    <source>
        <dbReference type="EMBL" id="RVX74208.1"/>
    </source>
</evidence>
<comment type="caution">
    <text evidence="2">The sequence shown here is derived from an EMBL/GenBank/DDBJ whole genome shotgun (WGS) entry which is preliminary data.</text>
</comment>
<feature type="region of interest" description="Disordered" evidence="1">
    <location>
        <begin position="61"/>
        <end position="86"/>
    </location>
</feature>
<proteinExistence type="predicted"/>
<evidence type="ECO:0000256" key="1">
    <source>
        <dbReference type="SAM" id="MobiDB-lite"/>
    </source>
</evidence>
<dbReference type="EMBL" id="NAJM01000005">
    <property type="protein sequence ID" value="RVX74208.1"/>
    <property type="molecule type" value="Genomic_DNA"/>
</dbReference>
<organism evidence="2 3">
    <name type="scientific">Exophiala mesophila</name>
    <name type="common">Black yeast-like fungus</name>
    <dbReference type="NCBI Taxonomy" id="212818"/>
    <lineage>
        <taxon>Eukaryota</taxon>
        <taxon>Fungi</taxon>
        <taxon>Dikarya</taxon>
        <taxon>Ascomycota</taxon>
        <taxon>Pezizomycotina</taxon>
        <taxon>Eurotiomycetes</taxon>
        <taxon>Chaetothyriomycetidae</taxon>
        <taxon>Chaetothyriales</taxon>
        <taxon>Herpotrichiellaceae</taxon>
        <taxon>Exophiala</taxon>
    </lineage>
</organism>
<reference evidence="2 3" key="1">
    <citation type="submission" date="2017-03" db="EMBL/GenBank/DDBJ databases">
        <title>Genomes of endolithic fungi from Antarctica.</title>
        <authorList>
            <person name="Coleine C."/>
            <person name="Masonjones S."/>
            <person name="Stajich J.E."/>
        </authorList>
    </citation>
    <scope>NUCLEOTIDE SEQUENCE [LARGE SCALE GENOMIC DNA]</scope>
    <source>
        <strain evidence="2 3">CCFEE 6314</strain>
    </source>
</reference>
<gene>
    <name evidence="2" type="ORF">B0A52_02040</name>
</gene>
<protein>
    <submittedName>
        <fullName evidence="2">Uncharacterized protein</fullName>
    </submittedName>
</protein>
<sequence>MTASSSTSKNESASKPLDAILATIRLNLSNTLATFGAESQQYYSVRQLMHEYLIENLRSLDQESATQNDGREEVKTPSEELMEANAESSFQAIEDEVLKLMSELSLRLVQLNPGFPNTALTDL</sequence>
<dbReference type="AlphaFoldDB" id="A0A438NEQ3"/>